<dbReference type="PROSITE" id="PS51790">
    <property type="entry name" value="MSRB"/>
    <property type="match status" value="1"/>
</dbReference>
<dbReference type="RefSeq" id="WP_380870273.1">
    <property type="nucleotide sequence ID" value="NZ_JBHUMA010000008.1"/>
</dbReference>
<dbReference type="PANTHER" id="PTHR10173">
    <property type="entry name" value="METHIONINE SULFOXIDE REDUCTASE"/>
    <property type="match status" value="1"/>
</dbReference>
<comment type="catalytic activity">
    <reaction evidence="3">
        <text>L-methionyl-[protein] + [thioredoxin]-disulfide + H2O = L-methionyl-(R)-S-oxide-[protein] + [thioredoxin]-dithiol</text>
        <dbReference type="Rhea" id="RHEA:24164"/>
        <dbReference type="Rhea" id="RHEA-COMP:10698"/>
        <dbReference type="Rhea" id="RHEA-COMP:10700"/>
        <dbReference type="Rhea" id="RHEA-COMP:12313"/>
        <dbReference type="Rhea" id="RHEA-COMP:12314"/>
        <dbReference type="ChEBI" id="CHEBI:15377"/>
        <dbReference type="ChEBI" id="CHEBI:16044"/>
        <dbReference type="ChEBI" id="CHEBI:29950"/>
        <dbReference type="ChEBI" id="CHEBI:45764"/>
        <dbReference type="ChEBI" id="CHEBI:50058"/>
        <dbReference type="EC" id="1.8.4.12"/>
    </reaction>
</comment>
<dbReference type="InterPro" id="IPR028427">
    <property type="entry name" value="Met_Sox_Rdtase_MsrB"/>
</dbReference>
<dbReference type="NCBIfam" id="TIGR00357">
    <property type="entry name" value="peptide-methionine (R)-S-oxide reductase MsrB"/>
    <property type="match status" value="1"/>
</dbReference>
<dbReference type="GO" id="GO:0033743">
    <property type="term" value="F:peptide-methionine (R)-S-oxide reductase activity"/>
    <property type="evidence" value="ECO:0007669"/>
    <property type="project" value="UniProtKB-EC"/>
</dbReference>
<dbReference type="PANTHER" id="PTHR10173:SF52">
    <property type="entry name" value="METHIONINE-R-SULFOXIDE REDUCTASE B1"/>
    <property type="match status" value="1"/>
</dbReference>
<keyword evidence="4" id="KW-0732">Signal</keyword>
<reference evidence="7" key="1">
    <citation type="journal article" date="2019" name="Int. J. Syst. Evol. Microbiol.">
        <title>The Global Catalogue of Microorganisms (GCM) 10K type strain sequencing project: providing services to taxonomists for standard genome sequencing and annotation.</title>
        <authorList>
            <consortium name="The Broad Institute Genomics Platform"/>
            <consortium name="The Broad Institute Genome Sequencing Center for Infectious Disease"/>
            <person name="Wu L."/>
            <person name="Ma J."/>
        </authorList>
    </citation>
    <scope>NUCLEOTIDE SEQUENCE [LARGE SCALE GENOMIC DNA]</scope>
    <source>
        <strain evidence="7">KCTC 42248</strain>
    </source>
</reference>
<evidence type="ECO:0000313" key="7">
    <source>
        <dbReference type="Proteomes" id="UP001597393"/>
    </source>
</evidence>
<keyword evidence="7" id="KW-1185">Reference proteome</keyword>
<feature type="chain" id="PRO_5046794349" description="peptide-methionine (R)-S-oxide reductase" evidence="4">
    <location>
        <begin position="29"/>
        <end position="176"/>
    </location>
</feature>
<comment type="caution">
    <text evidence="6">The sequence shown here is derived from an EMBL/GenBank/DDBJ whole genome shotgun (WGS) entry which is preliminary data.</text>
</comment>
<gene>
    <name evidence="6" type="primary">msrB</name>
    <name evidence="6" type="ORF">ACFSQ3_14340</name>
</gene>
<evidence type="ECO:0000256" key="3">
    <source>
        <dbReference type="ARBA" id="ARBA00048488"/>
    </source>
</evidence>
<accession>A0ABW5NNA1</accession>
<dbReference type="InterPro" id="IPR011057">
    <property type="entry name" value="Mss4-like_sf"/>
</dbReference>
<evidence type="ECO:0000259" key="5">
    <source>
        <dbReference type="PROSITE" id="PS51790"/>
    </source>
</evidence>
<evidence type="ECO:0000256" key="1">
    <source>
        <dbReference type="ARBA" id="ARBA00012499"/>
    </source>
</evidence>
<feature type="domain" description="MsrB" evidence="5">
    <location>
        <begin position="48"/>
        <end position="170"/>
    </location>
</feature>
<dbReference type="EC" id="1.8.4.12" evidence="1"/>
<name>A0ABW5NNA1_9SPHI</name>
<proteinExistence type="predicted"/>
<evidence type="ECO:0000256" key="2">
    <source>
        <dbReference type="ARBA" id="ARBA00023002"/>
    </source>
</evidence>
<evidence type="ECO:0000256" key="4">
    <source>
        <dbReference type="SAM" id="SignalP"/>
    </source>
</evidence>
<dbReference type="SUPFAM" id="SSF51316">
    <property type="entry name" value="Mss4-like"/>
    <property type="match status" value="1"/>
</dbReference>
<dbReference type="Gene3D" id="2.170.150.20">
    <property type="entry name" value="Peptide methionine sulfoxide reductase"/>
    <property type="match status" value="1"/>
</dbReference>
<dbReference type="Pfam" id="PF01641">
    <property type="entry name" value="SelR"/>
    <property type="match status" value="1"/>
</dbReference>
<organism evidence="6 7">
    <name type="scientific">Sphingobacterium corticis</name>
    <dbReference type="NCBI Taxonomy" id="1812823"/>
    <lineage>
        <taxon>Bacteria</taxon>
        <taxon>Pseudomonadati</taxon>
        <taxon>Bacteroidota</taxon>
        <taxon>Sphingobacteriia</taxon>
        <taxon>Sphingobacteriales</taxon>
        <taxon>Sphingobacteriaceae</taxon>
        <taxon>Sphingobacterium</taxon>
    </lineage>
</organism>
<dbReference type="InterPro" id="IPR002579">
    <property type="entry name" value="Met_Sox_Rdtase_MsrB_dom"/>
</dbReference>
<keyword evidence="2 6" id="KW-0560">Oxidoreductase</keyword>
<dbReference type="EMBL" id="JBHUMA010000008">
    <property type="protein sequence ID" value="MFD2600133.1"/>
    <property type="molecule type" value="Genomic_DNA"/>
</dbReference>
<dbReference type="Proteomes" id="UP001597393">
    <property type="component" value="Unassembled WGS sequence"/>
</dbReference>
<evidence type="ECO:0000313" key="6">
    <source>
        <dbReference type="EMBL" id="MFD2600133.1"/>
    </source>
</evidence>
<feature type="signal peptide" evidence="4">
    <location>
        <begin position="1"/>
        <end position="28"/>
    </location>
</feature>
<sequence>MRNQSNLSLIKITFTMLAVVFTTVTASAQQKSNPYYSRTEIKKLKVSNAEWKNILSPDLYAVAREGATERAFTGKYTDLDAPGTYFCAVCGNELFRADAKFASTCGWPSFYEPSRKKSVIYKEDRSHNMVRTEVKCGRCDSHLGHIFDDGPEPTGKRYCMNSISLDFEPDAKSVKK</sequence>
<protein>
    <recommendedName>
        <fullName evidence="1">peptide-methionine (R)-S-oxide reductase</fullName>
        <ecNumber evidence="1">1.8.4.12</ecNumber>
    </recommendedName>
</protein>